<dbReference type="GeneID" id="117639719"/>
<protein>
    <submittedName>
        <fullName evidence="2">Uncharacterized protein LOC117639719</fullName>
    </submittedName>
</protein>
<evidence type="ECO:0000313" key="1">
    <source>
        <dbReference type="Proteomes" id="UP000515158"/>
    </source>
</evidence>
<name>A0A6P8Y675_THRPL</name>
<organism evidence="2">
    <name type="scientific">Thrips palmi</name>
    <name type="common">Melon thrips</name>
    <dbReference type="NCBI Taxonomy" id="161013"/>
    <lineage>
        <taxon>Eukaryota</taxon>
        <taxon>Metazoa</taxon>
        <taxon>Ecdysozoa</taxon>
        <taxon>Arthropoda</taxon>
        <taxon>Hexapoda</taxon>
        <taxon>Insecta</taxon>
        <taxon>Pterygota</taxon>
        <taxon>Neoptera</taxon>
        <taxon>Paraneoptera</taxon>
        <taxon>Thysanoptera</taxon>
        <taxon>Terebrantia</taxon>
        <taxon>Thripoidea</taxon>
        <taxon>Thripidae</taxon>
        <taxon>Thrips</taxon>
    </lineage>
</organism>
<sequence>MFLILYREFRNLLQIDPYSLTPHRVRRGGVLKTDATPAMARYDPHEFRDFLELSTREGHCQELDDIFLDPDLDRVQLEAKDGTEWKGDVPKGDVPKGGARSLLNALVLHMHRHAGIAPVAGTATNANRRPKTCVNPIMDPRLKPSRV</sequence>
<dbReference type="InParanoid" id="A0A6P8Y675"/>
<reference evidence="2" key="1">
    <citation type="submission" date="2025-08" db="UniProtKB">
        <authorList>
            <consortium name="RefSeq"/>
        </authorList>
    </citation>
    <scope>IDENTIFICATION</scope>
    <source>
        <tissue evidence="2">Total insect</tissue>
    </source>
</reference>
<dbReference type="RefSeq" id="XP_034231486.1">
    <property type="nucleotide sequence ID" value="XM_034375595.1"/>
</dbReference>
<dbReference type="KEGG" id="tpal:117639719"/>
<keyword evidence="1" id="KW-1185">Reference proteome</keyword>
<dbReference type="AlphaFoldDB" id="A0A6P8Y675"/>
<evidence type="ECO:0000313" key="2">
    <source>
        <dbReference type="RefSeq" id="XP_034231486.1"/>
    </source>
</evidence>
<accession>A0A6P8Y675</accession>
<dbReference type="Proteomes" id="UP000515158">
    <property type="component" value="Unplaced"/>
</dbReference>
<proteinExistence type="predicted"/>
<gene>
    <name evidence="2" type="primary">LOC117639719</name>
</gene>